<comment type="caution">
    <text evidence="1">The sequence shown here is derived from an EMBL/GenBank/DDBJ whole genome shotgun (WGS) entry which is preliminary data.</text>
</comment>
<dbReference type="Proteomes" id="UP000179047">
    <property type="component" value="Unassembled WGS sequence"/>
</dbReference>
<proteinExistence type="predicted"/>
<evidence type="ECO:0000313" key="2">
    <source>
        <dbReference type="Proteomes" id="UP000179047"/>
    </source>
</evidence>
<reference evidence="1 2" key="1">
    <citation type="journal article" date="2016" name="Nat. Commun.">
        <title>Thousands of microbial genomes shed light on interconnected biogeochemical processes in an aquifer system.</title>
        <authorList>
            <person name="Anantharaman K."/>
            <person name="Brown C.T."/>
            <person name="Hug L.A."/>
            <person name="Sharon I."/>
            <person name="Castelle C.J."/>
            <person name="Probst A.J."/>
            <person name="Thomas B.C."/>
            <person name="Singh A."/>
            <person name="Wilkins M.J."/>
            <person name="Karaoz U."/>
            <person name="Brodie E.L."/>
            <person name="Williams K.H."/>
            <person name="Hubbard S.S."/>
            <person name="Banfield J.F."/>
        </authorList>
    </citation>
    <scope>NUCLEOTIDE SEQUENCE [LARGE SCALE GENOMIC DNA]</scope>
</reference>
<evidence type="ECO:0000313" key="1">
    <source>
        <dbReference type="EMBL" id="OGN27537.1"/>
    </source>
</evidence>
<dbReference type="AlphaFoldDB" id="A0A1F8GQ20"/>
<accession>A0A1F8GQ20</accession>
<sequence>MQEIDAYEGLEREDFQEFAEVFVRKIANRVLVEMSRAVLSGRPLNSQYHSSIVRPELSYAYSVRKQIEYLDPGLVAGFDAEFKKLTGGDEGGVVMDEVKAILDRSE</sequence>
<protein>
    <submittedName>
        <fullName evidence="1">Uncharacterized protein</fullName>
    </submittedName>
</protein>
<dbReference type="EMBL" id="MGKP01000029">
    <property type="protein sequence ID" value="OGN27537.1"/>
    <property type="molecule type" value="Genomic_DNA"/>
</dbReference>
<organism evidence="1 2">
    <name type="scientific">Candidatus Yanofskybacteria bacterium RIFCSPLOWO2_01_FULL_49_25</name>
    <dbReference type="NCBI Taxonomy" id="1802701"/>
    <lineage>
        <taxon>Bacteria</taxon>
        <taxon>Candidatus Yanofskyibacteriota</taxon>
    </lineage>
</organism>
<name>A0A1F8GQ20_9BACT</name>
<dbReference type="STRING" id="1802701.A3A33_04940"/>
<gene>
    <name evidence="1" type="ORF">A3A33_04940</name>
</gene>